<dbReference type="AlphaFoldDB" id="A0A399SX07"/>
<dbReference type="EMBL" id="QWGR01000009">
    <property type="protein sequence ID" value="RIJ47162.1"/>
    <property type="molecule type" value="Genomic_DNA"/>
</dbReference>
<accession>A0A399SX07</accession>
<organism evidence="1 2">
    <name type="scientific">Maribellus luteus</name>
    <dbReference type="NCBI Taxonomy" id="2305463"/>
    <lineage>
        <taxon>Bacteria</taxon>
        <taxon>Pseudomonadati</taxon>
        <taxon>Bacteroidota</taxon>
        <taxon>Bacteroidia</taxon>
        <taxon>Marinilabiliales</taxon>
        <taxon>Prolixibacteraceae</taxon>
        <taxon>Maribellus</taxon>
    </lineage>
</organism>
<protein>
    <submittedName>
        <fullName evidence="1">General stress protein CsbD</fullName>
    </submittedName>
</protein>
<dbReference type="RefSeq" id="WP_119438879.1">
    <property type="nucleotide sequence ID" value="NZ_QWGR01000009.1"/>
</dbReference>
<evidence type="ECO:0000313" key="1">
    <source>
        <dbReference type="EMBL" id="RIJ47162.1"/>
    </source>
</evidence>
<proteinExistence type="predicted"/>
<sequence>METKFDMNEWRRIKERLKKKYPVLTDVDLSWGLTSRDGLLEMISAKLGKTKKELIDEIDSLEYSS</sequence>
<name>A0A399SX07_9BACT</name>
<evidence type="ECO:0000313" key="2">
    <source>
        <dbReference type="Proteomes" id="UP000265926"/>
    </source>
</evidence>
<dbReference type="OrthoDB" id="1122613at2"/>
<gene>
    <name evidence="1" type="ORF">D1614_15500</name>
</gene>
<comment type="caution">
    <text evidence="1">The sequence shown here is derived from an EMBL/GenBank/DDBJ whole genome shotgun (WGS) entry which is preliminary data.</text>
</comment>
<keyword evidence="2" id="KW-1185">Reference proteome</keyword>
<dbReference type="Gene3D" id="1.10.1470.10">
    <property type="entry name" value="YjbJ"/>
    <property type="match status" value="1"/>
</dbReference>
<dbReference type="Proteomes" id="UP000265926">
    <property type="component" value="Unassembled WGS sequence"/>
</dbReference>
<dbReference type="InterPro" id="IPR036629">
    <property type="entry name" value="YjbJ_sf"/>
</dbReference>
<reference evidence="1 2" key="1">
    <citation type="submission" date="2018-08" db="EMBL/GenBank/DDBJ databases">
        <title>Pallidiluteibacterium maritimus gen. nov., sp. nov., isolated from coastal sediment.</title>
        <authorList>
            <person name="Zhou L.Y."/>
        </authorList>
    </citation>
    <scope>NUCLEOTIDE SEQUENCE [LARGE SCALE GENOMIC DNA]</scope>
    <source>
        <strain evidence="1 2">XSD2</strain>
    </source>
</reference>